<evidence type="ECO:0000313" key="7">
    <source>
        <dbReference type="EMBL" id="PRX46960.1"/>
    </source>
</evidence>
<evidence type="ECO:0000256" key="2">
    <source>
        <dbReference type="ARBA" id="ARBA00022692"/>
    </source>
</evidence>
<dbReference type="InterPro" id="IPR036259">
    <property type="entry name" value="MFS_trans_sf"/>
</dbReference>
<dbReference type="GO" id="GO:0005886">
    <property type="term" value="C:plasma membrane"/>
    <property type="evidence" value="ECO:0007669"/>
    <property type="project" value="UniProtKB-SubCell"/>
</dbReference>
<keyword evidence="3 5" id="KW-1133">Transmembrane helix</keyword>
<feature type="transmembrane region" description="Helical" evidence="5">
    <location>
        <begin position="284"/>
        <end position="306"/>
    </location>
</feature>
<dbReference type="InterPro" id="IPR011701">
    <property type="entry name" value="MFS"/>
</dbReference>
<dbReference type="InterPro" id="IPR020846">
    <property type="entry name" value="MFS_dom"/>
</dbReference>
<dbReference type="EMBL" id="PVNH01000006">
    <property type="protein sequence ID" value="PRX46960.1"/>
    <property type="molecule type" value="Genomic_DNA"/>
</dbReference>
<feature type="transmembrane region" description="Helical" evidence="5">
    <location>
        <begin position="24"/>
        <end position="48"/>
    </location>
</feature>
<feature type="transmembrane region" description="Helical" evidence="5">
    <location>
        <begin position="117"/>
        <end position="138"/>
    </location>
</feature>
<reference evidence="7 8" key="1">
    <citation type="submission" date="2018-03" db="EMBL/GenBank/DDBJ databases">
        <title>Genomic Encyclopedia of Type Strains, Phase III (KMG-III): the genomes of soil and plant-associated and newly described type strains.</title>
        <authorList>
            <person name="Whitman W."/>
        </authorList>
    </citation>
    <scope>NUCLEOTIDE SEQUENCE [LARGE SCALE GENOMIC DNA]</scope>
    <source>
        <strain evidence="7 8">CGMCC 4.7125</strain>
    </source>
</reference>
<feature type="transmembrane region" description="Helical" evidence="5">
    <location>
        <begin position="350"/>
        <end position="373"/>
    </location>
</feature>
<feature type="transmembrane region" description="Helical" evidence="5">
    <location>
        <begin position="456"/>
        <end position="477"/>
    </location>
</feature>
<proteinExistence type="predicted"/>
<evidence type="ECO:0000256" key="5">
    <source>
        <dbReference type="SAM" id="Phobius"/>
    </source>
</evidence>
<feature type="transmembrane region" description="Helical" evidence="5">
    <location>
        <begin position="318"/>
        <end position="338"/>
    </location>
</feature>
<dbReference type="Proteomes" id="UP000238362">
    <property type="component" value="Unassembled WGS sequence"/>
</dbReference>
<accession>A0A2T0LTA0</accession>
<evidence type="ECO:0000259" key="6">
    <source>
        <dbReference type="PROSITE" id="PS50850"/>
    </source>
</evidence>
<keyword evidence="8" id="KW-1185">Reference proteome</keyword>
<dbReference type="RefSeq" id="WP_106179515.1">
    <property type="nucleotide sequence ID" value="NZ_PVNH01000006.1"/>
</dbReference>
<feature type="transmembrane region" description="Helical" evidence="5">
    <location>
        <begin position="385"/>
        <end position="404"/>
    </location>
</feature>
<dbReference type="CDD" id="cd17321">
    <property type="entry name" value="MFS_MMR_MDR_like"/>
    <property type="match status" value="1"/>
</dbReference>
<name>A0A2T0LTA0_9PSEU</name>
<dbReference type="GO" id="GO:0022857">
    <property type="term" value="F:transmembrane transporter activity"/>
    <property type="evidence" value="ECO:0007669"/>
    <property type="project" value="InterPro"/>
</dbReference>
<feature type="transmembrane region" description="Helical" evidence="5">
    <location>
        <begin position="150"/>
        <end position="173"/>
    </location>
</feature>
<dbReference type="Gene3D" id="1.20.1720.10">
    <property type="entry name" value="Multidrug resistance protein D"/>
    <property type="match status" value="1"/>
</dbReference>
<keyword evidence="2 5" id="KW-0812">Transmembrane</keyword>
<sequence length="482" mass="50289">MRRQAGDPPLPAAGTSERVTARQWLVLAVVLSGFFLILLDGTIMNAAIPPIQRDLATTFSAAQWMMSGYALAFGVVLITAGRLGDRFGYKRLFLTGLAAFTVASALCAIATTGAEIVFYRAVQGVAAGVMNPAVLAMIRLVFPENERGRAFVWYGAVAGIAASVGPVLGGLIISTDLYGLGWRPIFLLNIPIGIVTLACGMRWLPEHRGRAGSLDLVGVGLLSATLVLLLYPLIQGYETGWPGELYLLLLLSVVLGLGFVWWQRYRLREGTGPVVDIRLFGNRSFAAGVGVAVFQFVAFAGMQFALSAYLQLGLGQSALATGLALAPFAVGTFVGSTLSNVAVRRLGRAALHWGSGLMAAGTAATALTIQLVGGSVDGLWLSPSTFVTGVGAMLLGAPIINIILTDVRSEEAGSAGGIVGTAQRVGHALGVALVGTVLFGLVSARSGAGLVEEYTTAIQLATLCCTGAALVSHVLIYRLPRR</sequence>
<dbReference type="Gene3D" id="1.20.1250.20">
    <property type="entry name" value="MFS general substrate transporter like domains"/>
    <property type="match status" value="1"/>
</dbReference>
<dbReference type="OrthoDB" id="4532109at2"/>
<feature type="transmembrane region" description="Helical" evidence="5">
    <location>
        <begin position="425"/>
        <end position="444"/>
    </location>
</feature>
<evidence type="ECO:0000256" key="1">
    <source>
        <dbReference type="ARBA" id="ARBA00004651"/>
    </source>
</evidence>
<dbReference type="PANTHER" id="PTHR42718">
    <property type="entry name" value="MAJOR FACILITATOR SUPERFAMILY MULTIDRUG TRANSPORTER MFSC"/>
    <property type="match status" value="1"/>
</dbReference>
<gene>
    <name evidence="7" type="ORF">B0I33_10657</name>
</gene>
<dbReference type="SUPFAM" id="SSF103473">
    <property type="entry name" value="MFS general substrate transporter"/>
    <property type="match status" value="1"/>
</dbReference>
<feature type="transmembrane region" description="Helical" evidence="5">
    <location>
        <begin position="185"/>
        <end position="204"/>
    </location>
</feature>
<organism evidence="7 8">
    <name type="scientific">Prauserella shujinwangii</name>
    <dbReference type="NCBI Taxonomy" id="1453103"/>
    <lineage>
        <taxon>Bacteria</taxon>
        <taxon>Bacillati</taxon>
        <taxon>Actinomycetota</taxon>
        <taxon>Actinomycetes</taxon>
        <taxon>Pseudonocardiales</taxon>
        <taxon>Pseudonocardiaceae</taxon>
        <taxon>Prauserella</taxon>
    </lineage>
</organism>
<protein>
    <submittedName>
        <fullName evidence="7">EmrB/QacA subfamily drug resistance transporter</fullName>
    </submittedName>
</protein>
<feature type="transmembrane region" description="Helical" evidence="5">
    <location>
        <begin position="246"/>
        <end position="263"/>
    </location>
</feature>
<evidence type="ECO:0000313" key="8">
    <source>
        <dbReference type="Proteomes" id="UP000238362"/>
    </source>
</evidence>
<feature type="transmembrane region" description="Helical" evidence="5">
    <location>
        <begin position="216"/>
        <end position="234"/>
    </location>
</feature>
<feature type="transmembrane region" description="Helical" evidence="5">
    <location>
        <begin position="60"/>
        <end position="80"/>
    </location>
</feature>
<dbReference type="PANTHER" id="PTHR42718:SF39">
    <property type="entry name" value="ACTINORHODIN TRANSPORTER-RELATED"/>
    <property type="match status" value="1"/>
</dbReference>
<keyword evidence="4 5" id="KW-0472">Membrane</keyword>
<feature type="domain" description="Major facilitator superfamily (MFS) profile" evidence="6">
    <location>
        <begin position="26"/>
        <end position="482"/>
    </location>
</feature>
<dbReference type="PROSITE" id="PS50850">
    <property type="entry name" value="MFS"/>
    <property type="match status" value="1"/>
</dbReference>
<feature type="transmembrane region" description="Helical" evidence="5">
    <location>
        <begin position="92"/>
        <end position="111"/>
    </location>
</feature>
<comment type="caution">
    <text evidence="7">The sequence shown here is derived from an EMBL/GenBank/DDBJ whole genome shotgun (WGS) entry which is preliminary data.</text>
</comment>
<evidence type="ECO:0000256" key="4">
    <source>
        <dbReference type="ARBA" id="ARBA00023136"/>
    </source>
</evidence>
<dbReference type="Pfam" id="PF07690">
    <property type="entry name" value="MFS_1"/>
    <property type="match status" value="1"/>
</dbReference>
<evidence type="ECO:0000256" key="3">
    <source>
        <dbReference type="ARBA" id="ARBA00022989"/>
    </source>
</evidence>
<dbReference type="AlphaFoldDB" id="A0A2T0LTA0"/>
<comment type="subcellular location">
    <subcellularLocation>
        <location evidence="1">Cell membrane</location>
        <topology evidence="1">Multi-pass membrane protein</topology>
    </subcellularLocation>
</comment>